<evidence type="ECO:0000259" key="1">
    <source>
        <dbReference type="PROSITE" id="PS50041"/>
    </source>
</evidence>
<feature type="domain" description="C-type lectin" evidence="1">
    <location>
        <begin position="36"/>
        <end position="116"/>
    </location>
</feature>
<dbReference type="Gene3D" id="3.10.100.10">
    <property type="entry name" value="Mannose-Binding Protein A, subunit A"/>
    <property type="match status" value="1"/>
</dbReference>
<dbReference type="WBParaSite" id="ACRNAN_Path_1602.g6230.t1">
    <property type="protein sequence ID" value="ACRNAN_Path_1602.g6230.t1"/>
    <property type="gene ID" value="ACRNAN_Path_1602.g6230"/>
</dbReference>
<dbReference type="SUPFAM" id="SSF56436">
    <property type="entry name" value="C-type lectin-like"/>
    <property type="match status" value="1"/>
</dbReference>
<dbReference type="InterPro" id="IPR001304">
    <property type="entry name" value="C-type_lectin-like"/>
</dbReference>
<dbReference type="PROSITE" id="PS50041">
    <property type="entry name" value="C_TYPE_LECTIN_2"/>
    <property type="match status" value="1"/>
</dbReference>
<dbReference type="InterPro" id="IPR050111">
    <property type="entry name" value="C-type_lectin/snaclec_domain"/>
</dbReference>
<reference evidence="3" key="1">
    <citation type="submission" date="2022-11" db="UniProtKB">
        <authorList>
            <consortium name="WormBaseParasite"/>
        </authorList>
    </citation>
    <scope>IDENTIFICATION</scope>
</reference>
<dbReference type="Pfam" id="PF00059">
    <property type="entry name" value="Lectin_C"/>
    <property type="match status" value="1"/>
</dbReference>
<keyword evidence="2" id="KW-1185">Reference proteome</keyword>
<sequence>MPYICEIPSASDSCSAQTTTQPNGPTCPPGYAYYGIWNTCYKYVNVGMSFQDAEINCANEGGHLVSIHSEDEDEFVDSMMHNFTATDSIWIGFKDDSTDLSSIRWTWTDNTPVTYTVESEQSRGD</sequence>
<proteinExistence type="predicted"/>
<dbReference type="PANTHER" id="PTHR22803">
    <property type="entry name" value="MANNOSE, PHOSPHOLIPASE, LECTIN RECEPTOR RELATED"/>
    <property type="match status" value="1"/>
</dbReference>
<name>A0A914C3K2_9BILA</name>
<accession>A0A914C3K2</accession>
<evidence type="ECO:0000313" key="2">
    <source>
        <dbReference type="Proteomes" id="UP000887540"/>
    </source>
</evidence>
<evidence type="ECO:0000313" key="3">
    <source>
        <dbReference type="WBParaSite" id="ACRNAN_Path_1602.g6230.t1"/>
    </source>
</evidence>
<dbReference type="Proteomes" id="UP000887540">
    <property type="component" value="Unplaced"/>
</dbReference>
<dbReference type="InterPro" id="IPR016187">
    <property type="entry name" value="CTDL_fold"/>
</dbReference>
<dbReference type="InterPro" id="IPR016186">
    <property type="entry name" value="C-type_lectin-like/link_sf"/>
</dbReference>
<protein>
    <submittedName>
        <fullName evidence="3">C-type lectin domain-containing protein</fullName>
    </submittedName>
</protein>
<dbReference type="AlphaFoldDB" id="A0A914C3K2"/>
<dbReference type="CDD" id="cd00037">
    <property type="entry name" value="CLECT"/>
    <property type="match status" value="1"/>
</dbReference>
<dbReference type="SMART" id="SM00034">
    <property type="entry name" value="CLECT"/>
    <property type="match status" value="1"/>
</dbReference>
<organism evidence="2 3">
    <name type="scientific">Acrobeloides nanus</name>
    <dbReference type="NCBI Taxonomy" id="290746"/>
    <lineage>
        <taxon>Eukaryota</taxon>
        <taxon>Metazoa</taxon>
        <taxon>Ecdysozoa</taxon>
        <taxon>Nematoda</taxon>
        <taxon>Chromadorea</taxon>
        <taxon>Rhabditida</taxon>
        <taxon>Tylenchina</taxon>
        <taxon>Cephalobomorpha</taxon>
        <taxon>Cephaloboidea</taxon>
        <taxon>Cephalobidae</taxon>
        <taxon>Acrobeloides</taxon>
    </lineage>
</organism>